<dbReference type="PROSITE" id="PS50929">
    <property type="entry name" value="ABC_TM1F"/>
    <property type="match status" value="1"/>
</dbReference>
<keyword evidence="8" id="KW-1185">Reference proteome</keyword>
<dbReference type="GO" id="GO:0005524">
    <property type="term" value="F:ATP binding"/>
    <property type="evidence" value="ECO:0007669"/>
    <property type="project" value="UniProtKB-KW"/>
</dbReference>
<proteinExistence type="predicted"/>
<evidence type="ECO:0000256" key="1">
    <source>
        <dbReference type="ARBA" id="ARBA00022448"/>
    </source>
</evidence>
<organism evidence="7 8">
    <name type="scientific">Phlebotomus papatasi</name>
    <name type="common">Sandfly</name>
    <dbReference type="NCBI Taxonomy" id="29031"/>
    <lineage>
        <taxon>Eukaryota</taxon>
        <taxon>Metazoa</taxon>
        <taxon>Ecdysozoa</taxon>
        <taxon>Arthropoda</taxon>
        <taxon>Hexapoda</taxon>
        <taxon>Insecta</taxon>
        <taxon>Pterygota</taxon>
        <taxon>Neoptera</taxon>
        <taxon>Endopterygota</taxon>
        <taxon>Diptera</taxon>
        <taxon>Nematocera</taxon>
        <taxon>Psychodoidea</taxon>
        <taxon>Psychodidae</taxon>
        <taxon>Phlebotomus</taxon>
        <taxon>Phlebotomus</taxon>
    </lineage>
</organism>
<dbReference type="VEuPathDB" id="VectorBase:PPAPM1_001647"/>
<dbReference type="GO" id="GO:0016020">
    <property type="term" value="C:membrane"/>
    <property type="evidence" value="ECO:0007669"/>
    <property type="project" value="InterPro"/>
</dbReference>
<keyword evidence="3" id="KW-0547">Nucleotide-binding</keyword>
<dbReference type="InterPro" id="IPR050173">
    <property type="entry name" value="ABC_transporter_C-like"/>
</dbReference>
<dbReference type="InterPro" id="IPR036640">
    <property type="entry name" value="ABC1_TM_sf"/>
</dbReference>
<dbReference type="InterPro" id="IPR011527">
    <property type="entry name" value="ABC1_TM_dom"/>
</dbReference>
<name>A0A1B0D847_PHLPP</name>
<keyword evidence="6" id="KW-0472">Membrane</keyword>
<keyword evidence="5" id="KW-1133">Transmembrane helix</keyword>
<keyword evidence="2" id="KW-0812">Transmembrane</keyword>
<dbReference type="PANTHER" id="PTHR24223">
    <property type="entry name" value="ATP-BINDING CASSETTE SUB-FAMILY C"/>
    <property type="match status" value="1"/>
</dbReference>
<evidence type="ECO:0000256" key="6">
    <source>
        <dbReference type="ARBA" id="ARBA00023136"/>
    </source>
</evidence>
<keyword evidence="1" id="KW-0813">Transport</keyword>
<evidence type="ECO:0000313" key="7">
    <source>
        <dbReference type="EnsemblMetazoa" id="PPAI003720-PA"/>
    </source>
</evidence>
<evidence type="ECO:0000256" key="4">
    <source>
        <dbReference type="ARBA" id="ARBA00022840"/>
    </source>
</evidence>
<evidence type="ECO:0000256" key="2">
    <source>
        <dbReference type="ARBA" id="ARBA00022692"/>
    </source>
</evidence>
<dbReference type="FunFam" id="1.20.1560.10:FF:000026">
    <property type="entry name" value="Multidrug resistance-associated protein lethal(2)03659"/>
    <property type="match status" value="1"/>
</dbReference>
<dbReference type="Proteomes" id="UP000092462">
    <property type="component" value="Unassembled WGS sequence"/>
</dbReference>
<dbReference type="EMBL" id="AJVK01027217">
    <property type="status" value="NOT_ANNOTATED_CDS"/>
    <property type="molecule type" value="Genomic_DNA"/>
</dbReference>
<dbReference type="SUPFAM" id="SSF90123">
    <property type="entry name" value="ABC transporter transmembrane region"/>
    <property type="match status" value="1"/>
</dbReference>
<evidence type="ECO:0000313" key="8">
    <source>
        <dbReference type="Proteomes" id="UP000092462"/>
    </source>
</evidence>
<dbReference type="GO" id="GO:0140359">
    <property type="term" value="F:ABC-type transporter activity"/>
    <property type="evidence" value="ECO:0007669"/>
    <property type="project" value="InterPro"/>
</dbReference>
<dbReference type="VEuPathDB" id="VectorBase:PPAI003720"/>
<dbReference type="Gene3D" id="1.20.1560.10">
    <property type="entry name" value="ABC transporter type 1, transmembrane domain"/>
    <property type="match status" value="1"/>
</dbReference>
<keyword evidence="4" id="KW-0067">ATP-binding</keyword>
<dbReference type="AlphaFoldDB" id="A0A1B0D847"/>
<evidence type="ECO:0000256" key="5">
    <source>
        <dbReference type="ARBA" id="ARBA00022989"/>
    </source>
</evidence>
<dbReference type="PANTHER" id="PTHR24223:SF324">
    <property type="entry name" value="LD17001P"/>
    <property type="match status" value="1"/>
</dbReference>
<reference evidence="7" key="1">
    <citation type="submission" date="2022-08" db="UniProtKB">
        <authorList>
            <consortium name="EnsemblMetazoa"/>
        </authorList>
    </citation>
    <scope>IDENTIFICATION</scope>
    <source>
        <strain evidence="7">Israel</strain>
    </source>
</reference>
<evidence type="ECO:0000256" key="3">
    <source>
        <dbReference type="ARBA" id="ARBA00022741"/>
    </source>
</evidence>
<dbReference type="EMBL" id="AJVK01027218">
    <property type="status" value="NOT_ANNOTATED_CDS"/>
    <property type="molecule type" value="Genomic_DNA"/>
</dbReference>
<accession>A0A1B0D847</accession>
<dbReference type="Pfam" id="PF00664">
    <property type="entry name" value="ABC_membrane"/>
    <property type="match status" value="1"/>
</dbReference>
<sequence>MIRSTTQLVNKVKGREKNPVETASIFSLLTFWWLKDLFKLGLKRPIEEEDIYATLKNHKSSLLEAQFTRLWSEELKKKHPRFLTVILKCFGAKIFGFGIIYTSLDTLMRLKGVLVNGECEVFLISVFQPLCLGGLVMYFAPGQTEITRNDAFHYAAGIVICSIVPVLTFHPFILYIFQIGMKIRLASCALIYKKSLQLTKSVMEDGLSGHVINLMSNDVSKFDTGVSLIHDLWKGPVELIVLGSFIYMEIGVAGLIGIIGMLSFIPLQIWIGRRAAIYRLRTAKRTDKRVRFMNEIIQGIQVIKMYTWEKSFAKIVDAIRRKEIRAIRGTLYIRGTCISFNLISRLCIFISLISFVYFGNIFTARKVFTVTSYFNFLYTSMLHFWSIALTQVAECLISVKRIQEFLQCPETKTELLVSNYEHEDDELLGKKLNGAATNDHVGRRLANGEFEIAEVLQKRRIHNKSGLKKGIMFKQASASWCSDGRTKTI</sequence>
<protein>
    <submittedName>
        <fullName evidence="7">Uncharacterized protein</fullName>
    </submittedName>
</protein>
<dbReference type="EnsemblMetazoa" id="PPAI003720-RA">
    <property type="protein sequence ID" value="PPAI003720-PA"/>
    <property type="gene ID" value="PPAI003720"/>
</dbReference>